<dbReference type="GO" id="GO:0016743">
    <property type="term" value="F:carboxyl- or carbamoyltransferase activity"/>
    <property type="evidence" value="ECO:0007669"/>
    <property type="project" value="InterPro"/>
</dbReference>
<dbReference type="AlphaFoldDB" id="A0A914SAH4"/>
<dbReference type="PANTHER" id="PTHR45753:SF6">
    <property type="entry name" value="ASPARTATE CARBAMOYLTRANSFERASE"/>
    <property type="match status" value="1"/>
</dbReference>
<evidence type="ECO:0000313" key="3">
    <source>
        <dbReference type="WBParaSite" id="PEQ_0001113601-mRNA-1"/>
    </source>
</evidence>
<keyword evidence="1" id="KW-0808">Transferase</keyword>
<dbReference type="GO" id="GO:0016597">
    <property type="term" value="F:amino acid binding"/>
    <property type="evidence" value="ECO:0007669"/>
    <property type="project" value="InterPro"/>
</dbReference>
<dbReference type="SUPFAM" id="SSF53671">
    <property type="entry name" value="Aspartate/ornithine carbamoyltransferase"/>
    <property type="match status" value="1"/>
</dbReference>
<dbReference type="InterPro" id="IPR006130">
    <property type="entry name" value="Asp/Orn_carbamoylTrfase"/>
</dbReference>
<dbReference type="Proteomes" id="UP000887564">
    <property type="component" value="Unplaced"/>
</dbReference>
<keyword evidence="2" id="KW-1185">Reference proteome</keyword>
<dbReference type="InterPro" id="IPR036901">
    <property type="entry name" value="Asp/Orn_carbamoylTrfase_sf"/>
</dbReference>
<dbReference type="GO" id="GO:0006520">
    <property type="term" value="P:amino acid metabolic process"/>
    <property type="evidence" value="ECO:0007669"/>
    <property type="project" value="InterPro"/>
</dbReference>
<protein>
    <submittedName>
        <fullName evidence="3">Aspartate carbamoyltransferase</fullName>
    </submittedName>
</protein>
<dbReference type="PROSITE" id="PS00097">
    <property type="entry name" value="CARBAMOYLTRANSFERASE"/>
    <property type="match status" value="1"/>
</dbReference>
<evidence type="ECO:0000313" key="2">
    <source>
        <dbReference type="Proteomes" id="UP000887564"/>
    </source>
</evidence>
<dbReference type="WBParaSite" id="PEQ_0001113601-mRNA-1">
    <property type="protein sequence ID" value="PEQ_0001113601-mRNA-1"/>
    <property type="gene ID" value="PEQ_0001113601"/>
</dbReference>
<name>A0A914SAH4_PAREQ</name>
<sequence length="237" mass="26703">MALMFYEASTRTASSFASAMQRLGGTALLDVFTIREEIGTVNNITIAMVGDLRNGRTVHSLARLLCVYSGITLHYVIPTDELAMPGPVCDYVARRGFKQKEYERLKGDFILTPSLLGAVTHPVGATCKEFMKFIFTGARPCSDLGLKAVRRMPLRRERQLPIVMHPLPRVDEISPEFNDLMMYIRSHAIFLVEKIIERSNSACHASFVSVKSADHFLRHIFWEKEVRTALGYVANSF</sequence>
<accession>A0A914SAH4</accession>
<proteinExistence type="predicted"/>
<organism evidence="2 3">
    <name type="scientific">Parascaris equorum</name>
    <name type="common">Equine roundworm</name>
    <dbReference type="NCBI Taxonomy" id="6256"/>
    <lineage>
        <taxon>Eukaryota</taxon>
        <taxon>Metazoa</taxon>
        <taxon>Ecdysozoa</taxon>
        <taxon>Nematoda</taxon>
        <taxon>Chromadorea</taxon>
        <taxon>Rhabditida</taxon>
        <taxon>Spirurina</taxon>
        <taxon>Ascaridomorpha</taxon>
        <taxon>Ascaridoidea</taxon>
        <taxon>Ascarididae</taxon>
        <taxon>Parascaris</taxon>
    </lineage>
</organism>
<reference evidence="3" key="1">
    <citation type="submission" date="2022-11" db="UniProtKB">
        <authorList>
            <consortium name="WormBaseParasite"/>
        </authorList>
    </citation>
    <scope>IDENTIFICATION</scope>
</reference>
<evidence type="ECO:0000256" key="1">
    <source>
        <dbReference type="ARBA" id="ARBA00022679"/>
    </source>
</evidence>
<dbReference type="PANTHER" id="PTHR45753">
    <property type="entry name" value="ORNITHINE CARBAMOYLTRANSFERASE, MITOCHONDRIAL"/>
    <property type="match status" value="1"/>
</dbReference>
<dbReference type="Gene3D" id="3.40.50.1370">
    <property type="entry name" value="Aspartate/ornithine carbamoyltransferase"/>
    <property type="match status" value="2"/>
</dbReference>